<evidence type="ECO:0000313" key="10">
    <source>
        <dbReference type="Proteomes" id="UP001153620"/>
    </source>
</evidence>
<feature type="transmembrane region" description="Helical" evidence="7">
    <location>
        <begin position="61"/>
        <end position="78"/>
    </location>
</feature>
<name>A0A9N9RK93_9DIPT</name>
<comment type="domain">
    <text evidence="7">The DHHC domain is required for palmitoyltransferase activity.</text>
</comment>
<proteinExistence type="inferred from homology"/>
<evidence type="ECO:0000256" key="2">
    <source>
        <dbReference type="ARBA" id="ARBA00022679"/>
    </source>
</evidence>
<evidence type="ECO:0000256" key="4">
    <source>
        <dbReference type="ARBA" id="ARBA00022989"/>
    </source>
</evidence>
<keyword evidence="4 7" id="KW-1133">Transmembrane helix</keyword>
<comment type="similarity">
    <text evidence="7">Belongs to the DHHC palmitoyltransferase family.</text>
</comment>
<dbReference type="EMBL" id="OU895877">
    <property type="protein sequence ID" value="CAG9797809.1"/>
    <property type="molecule type" value="Genomic_DNA"/>
</dbReference>
<evidence type="ECO:0000256" key="7">
    <source>
        <dbReference type="RuleBase" id="RU079119"/>
    </source>
</evidence>
<accession>A0A9N9RK93</accession>
<dbReference type="InterPro" id="IPR001594">
    <property type="entry name" value="Palmitoyltrfase_DHHC"/>
</dbReference>
<evidence type="ECO:0000256" key="5">
    <source>
        <dbReference type="ARBA" id="ARBA00023136"/>
    </source>
</evidence>
<keyword evidence="2 7" id="KW-0808">Transferase</keyword>
<reference evidence="9" key="1">
    <citation type="submission" date="2022-01" db="EMBL/GenBank/DDBJ databases">
        <authorList>
            <person name="King R."/>
        </authorList>
    </citation>
    <scope>NUCLEOTIDE SEQUENCE</scope>
</reference>
<keyword evidence="3 7" id="KW-0812">Transmembrane</keyword>
<evidence type="ECO:0000313" key="9">
    <source>
        <dbReference type="EMBL" id="CAG9797809.1"/>
    </source>
</evidence>
<evidence type="ECO:0000256" key="6">
    <source>
        <dbReference type="ARBA" id="ARBA00023315"/>
    </source>
</evidence>
<keyword evidence="6 7" id="KW-0012">Acyltransferase</keyword>
<dbReference type="EC" id="2.3.1.225" evidence="7"/>
<dbReference type="GO" id="GO:0016020">
    <property type="term" value="C:membrane"/>
    <property type="evidence" value="ECO:0007669"/>
    <property type="project" value="UniProtKB-SubCell"/>
</dbReference>
<sequence length="366" mass="41286">MDYDYYPLKRHVDTHNRIFRGKIWCIQDICGIICAVLTWFLIAYAEFVVMKVMLLPSPYFYYRYINMILFNCGTFLAISSHLKTMFSDPGAVQLGNATKENIQLLGLREGEIIFKCPKCSSIKPNRAHHCSVCKRCILKMDHHWLTIALAKAPKKMNFYAIFSMFCMLIISIKCYDPTDKEIETIIPKDGDFEAFYPREMSGISNSVARAPHAHGSFFQHRNPALVDIKNAAAYGFRFDESPILSTFLTTTTVPITTTQETTTTEEIPTGGGLPNNICSPYVGQYLSLSSSVRTKIFDFINANQRTSFELLGQQTKTFIESLLFNGGLSASDLISLQKFSTEEMLPGVSTIICFLAYELDKMPASG</sequence>
<dbReference type="Proteomes" id="UP001153620">
    <property type="component" value="Chromosome 1"/>
</dbReference>
<gene>
    <name evidence="9" type="ORF">CHIRRI_LOCUS796</name>
</gene>
<evidence type="ECO:0000256" key="1">
    <source>
        <dbReference type="ARBA" id="ARBA00004141"/>
    </source>
</evidence>
<comment type="subcellular location">
    <subcellularLocation>
        <location evidence="1">Membrane</location>
        <topology evidence="1">Multi-pass membrane protein</topology>
    </subcellularLocation>
</comment>
<organism evidence="9 10">
    <name type="scientific">Chironomus riparius</name>
    <dbReference type="NCBI Taxonomy" id="315576"/>
    <lineage>
        <taxon>Eukaryota</taxon>
        <taxon>Metazoa</taxon>
        <taxon>Ecdysozoa</taxon>
        <taxon>Arthropoda</taxon>
        <taxon>Hexapoda</taxon>
        <taxon>Insecta</taxon>
        <taxon>Pterygota</taxon>
        <taxon>Neoptera</taxon>
        <taxon>Endopterygota</taxon>
        <taxon>Diptera</taxon>
        <taxon>Nematocera</taxon>
        <taxon>Chironomoidea</taxon>
        <taxon>Chironomidae</taxon>
        <taxon>Chironominae</taxon>
        <taxon>Chironomus</taxon>
    </lineage>
</organism>
<keyword evidence="10" id="KW-1185">Reference proteome</keyword>
<dbReference type="Pfam" id="PF01529">
    <property type="entry name" value="DHHC"/>
    <property type="match status" value="1"/>
</dbReference>
<feature type="domain" description="Palmitoyltransferase DHHC" evidence="8">
    <location>
        <begin position="115"/>
        <end position="173"/>
    </location>
</feature>
<dbReference type="AlphaFoldDB" id="A0A9N9RK93"/>
<evidence type="ECO:0000259" key="8">
    <source>
        <dbReference type="Pfam" id="PF01529"/>
    </source>
</evidence>
<keyword evidence="5 7" id="KW-0472">Membrane</keyword>
<feature type="transmembrane region" description="Helical" evidence="7">
    <location>
        <begin position="29"/>
        <end position="49"/>
    </location>
</feature>
<comment type="catalytic activity">
    <reaction evidence="7">
        <text>L-cysteinyl-[protein] + hexadecanoyl-CoA = S-hexadecanoyl-L-cysteinyl-[protein] + CoA</text>
        <dbReference type="Rhea" id="RHEA:36683"/>
        <dbReference type="Rhea" id="RHEA-COMP:10131"/>
        <dbReference type="Rhea" id="RHEA-COMP:11032"/>
        <dbReference type="ChEBI" id="CHEBI:29950"/>
        <dbReference type="ChEBI" id="CHEBI:57287"/>
        <dbReference type="ChEBI" id="CHEBI:57379"/>
        <dbReference type="ChEBI" id="CHEBI:74151"/>
        <dbReference type="EC" id="2.3.1.225"/>
    </reaction>
</comment>
<dbReference type="PANTHER" id="PTHR12246">
    <property type="entry name" value="PALMITOYLTRANSFERASE ZDHHC16"/>
    <property type="match status" value="1"/>
</dbReference>
<reference evidence="9" key="2">
    <citation type="submission" date="2022-10" db="EMBL/GenBank/DDBJ databases">
        <authorList>
            <consortium name="ENA_rothamsted_submissions"/>
            <consortium name="culmorum"/>
            <person name="King R."/>
        </authorList>
    </citation>
    <scope>NUCLEOTIDE SEQUENCE</scope>
</reference>
<evidence type="ECO:0000256" key="3">
    <source>
        <dbReference type="ARBA" id="ARBA00022692"/>
    </source>
</evidence>
<dbReference type="InterPro" id="IPR039859">
    <property type="entry name" value="PFA4/ZDH16/20/ERF2-like"/>
</dbReference>
<dbReference type="GO" id="GO:0019706">
    <property type="term" value="F:protein-cysteine S-palmitoyltransferase activity"/>
    <property type="evidence" value="ECO:0007669"/>
    <property type="project" value="UniProtKB-EC"/>
</dbReference>
<dbReference type="OrthoDB" id="331948at2759"/>
<protein>
    <recommendedName>
        <fullName evidence="7">Palmitoyltransferase</fullName>
        <ecNumber evidence="7">2.3.1.225</ecNumber>
    </recommendedName>
</protein>